<sequence length="168" mass="18318">MTCSPSGHSQLADLLMLAILIHLSSPLSLIKTQALICLNLIHPSLILLCLQIHHRKLQQLHYSPTTVDLDQFLILCRSLPLLLHYLQLAIAAPGPSSSATATLISTQERPSSIQTYSRRPSITSIPTTTSVAENSHAPIDPPPVTAPPLPPKHSMRTSSEMELFNPDI</sequence>
<feature type="region of interest" description="Disordered" evidence="1">
    <location>
        <begin position="127"/>
        <end position="168"/>
    </location>
</feature>
<keyword evidence="4" id="KW-1185">Reference proteome</keyword>
<organism evidence="3 4">
    <name type="scientific">Rubus argutus</name>
    <name type="common">Southern blackberry</name>
    <dbReference type="NCBI Taxonomy" id="59490"/>
    <lineage>
        <taxon>Eukaryota</taxon>
        <taxon>Viridiplantae</taxon>
        <taxon>Streptophyta</taxon>
        <taxon>Embryophyta</taxon>
        <taxon>Tracheophyta</taxon>
        <taxon>Spermatophyta</taxon>
        <taxon>Magnoliopsida</taxon>
        <taxon>eudicotyledons</taxon>
        <taxon>Gunneridae</taxon>
        <taxon>Pentapetalae</taxon>
        <taxon>rosids</taxon>
        <taxon>fabids</taxon>
        <taxon>Rosales</taxon>
        <taxon>Rosaceae</taxon>
        <taxon>Rosoideae</taxon>
        <taxon>Rosoideae incertae sedis</taxon>
        <taxon>Rubus</taxon>
    </lineage>
</organism>
<comment type="caution">
    <text evidence="3">The sequence shown here is derived from an EMBL/GenBank/DDBJ whole genome shotgun (WGS) entry which is preliminary data.</text>
</comment>
<dbReference type="AlphaFoldDB" id="A0AAW1VZJ1"/>
<evidence type="ECO:0000313" key="4">
    <source>
        <dbReference type="Proteomes" id="UP001457282"/>
    </source>
</evidence>
<feature type="signal peptide" evidence="2">
    <location>
        <begin position="1"/>
        <end position="26"/>
    </location>
</feature>
<keyword evidence="2" id="KW-0732">Signal</keyword>
<protein>
    <submittedName>
        <fullName evidence="3">Uncharacterized protein</fullName>
    </submittedName>
</protein>
<dbReference type="Proteomes" id="UP001457282">
    <property type="component" value="Unassembled WGS sequence"/>
</dbReference>
<reference evidence="3 4" key="1">
    <citation type="journal article" date="2023" name="G3 (Bethesda)">
        <title>A chromosome-length genome assembly and annotation of blackberry (Rubus argutus, cv. 'Hillquist').</title>
        <authorList>
            <person name="Bruna T."/>
            <person name="Aryal R."/>
            <person name="Dudchenko O."/>
            <person name="Sargent D.J."/>
            <person name="Mead D."/>
            <person name="Buti M."/>
            <person name="Cavallini A."/>
            <person name="Hytonen T."/>
            <person name="Andres J."/>
            <person name="Pham M."/>
            <person name="Weisz D."/>
            <person name="Mascagni F."/>
            <person name="Usai G."/>
            <person name="Natali L."/>
            <person name="Bassil N."/>
            <person name="Fernandez G.E."/>
            <person name="Lomsadze A."/>
            <person name="Armour M."/>
            <person name="Olukolu B."/>
            <person name="Poorten T."/>
            <person name="Britton C."/>
            <person name="Davik J."/>
            <person name="Ashrafi H."/>
            <person name="Aiden E.L."/>
            <person name="Borodovsky M."/>
            <person name="Worthington M."/>
        </authorList>
    </citation>
    <scope>NUCLEOTIDE SEQUENCE [LARGE SCALE GENOMIC DNA]</scope>
    <source>
        <strain evidence="3">PI 553951</strain>
    </source>
</reference>
<name>A0AAW1VZJ1_RUBAR</name>
<accession>A0AAW1VZJ1</accession>
<gene>
    <name evidence="3" type="ORF">M0R45_036413</name>
</gene>
<evidence type="ECO:0000256" key="1">
    <source>
        <dbReference type="SAM" id="MobiDB-lite"/>
    </source>
</evidence>
<feature type="chain" id="PRO_5043755088" evidence="2">
    <location>
        <begin position="27"/>
        <end position="168"/>
    </location>
</feature>
<dbReference type="EMBL" id="JBEDUW010000007">
    <property type="protein sequence ID" value="KAK9912551.1"/>
    <property type="molecule type" value="Genomic_DNA"/>
</dbReference>
<evidence type="ECO:0000313" key="3">
    <source>
        <dbReference type="EMBL" id="KAK9912551.1"/>
    </source>
</evidence>
<evidence type="ECO:0000256" key="2">
    <source>
        <dbReference type="SAM" id="SignalP"/>
    </source>
</evidence>
<feature type="compositionally biased region" description="Pro residues" evidence="1">
    <location>
        <begin position="139"/>
        <end position="151"/>
    </location>
</feature>
<proteinExistence type="predicted"/>